<dbReference type="GO" id="GO:0004523">
    <property type="term" value="F:RNA-DNA hybrid ribonuclease activity"/>
    <property type="evidence" value="ECO:0007669"/>
    <property type="project" value="InterPro"/>
</dbReference>
<dbReference type="InterPro" id="IPR043502">
    <property type="entry name" value="DNA/RNA_pol_sf"/>
</dbReference>
<keyword evidence="3" id="KW-1185">Reference proteome</keyword>
<accession>A0AAW2CUI7</accession>
<dbReference type="SUPFAM" id="SSF56672">
    <property type="entry name" value="DNA/RNA polymerases"/>
    <property type="match status" value="1"/>
</dbReference>
<dbReference type="Pfam" id="PF00078">
    <property type="entry name" value="RVT_1"/>
    <property type="match status" value="1"/>
</dbReference>
<evidence type="ECO:0000313" key="3">
    <source>
        <dbReference type="Proteomes" id="UP001459277"/>
    </source>
</evidence>
<sequence>MIKCISSVSYSVIINGTTYGNIAPTRGFRQGDPLSPYLFLLCAEGLSALIHDAARNNQLNGIAICRGAPKITLLFFADDSLLFCRANSNECNKLKEILCMYEYALGQKINTDKSSIFFSPTISQVLKDEILNILGPMHDSSHTRYLGLPSIIGRSKKLIFTEIKEKAVRALFLPFEADMILKIPLSHNLPKDKLIWIGNRKGVFTVKSAYFVPTKLLDKRDEGECSSGDPNAQIWRKIWSLKLPGKIKIFSWRACVNGLLVLTNMAAKGIQTSCVCPICDEVPESLIHALISCDFALSVWSLWQNCPIEAMLKVRDFNDLVFQISSSSDAKHLEFFFAISWSVWYNRNKLIHGECGLPPLQIWEMAKNIVEDFQEASALDFPSLQSSQNGWVTPPKSYFKINADGASSIVGSEVSALPLHYPAEWTELFAMEQGVLLAQEMNLSNVIFETDASSVISAVSQGLSGGPMVHLVNGIQLARLSFSCCSFHHVKRDYNRAAHELAQFAKCNHVSNLWKGVIPPFLVHLIQSGLG</sequence>
<comment type="caution">
    <text evidence="2">The sequence shown here is derived from an EMBL/GenBank/DDBJ whole genome shotgun (WGS) entry which is preliminary data.</text>
</comment>
<organism evidence="2 3">
    <name type="scientific">Lithocarpus litseifolius</name>
    <dbReference type="NCBI Taxonomy" id="425828"/>
    <lineage>
        <taxon>Eukaryota</taxon>
        <taxon>Viridiplantae</taxon>
        <taxon>Streptophyta</taxon>
        <taxon>Embryophyta</taxon>
        <taxon>Tracheophyta</taxon>
        <taxon>Spermatophyta</taxon>
        <taxon>Magnoliopsida</taxon>
        <taxon>eudicotyledons</taxon>
        <taxon>Gunneridae</taxon>
        <taxon>Pentapetalae</taxon>
        <taxon>rosids</taxon>
        <taxon>fabids</taxon>
        <taxon>Fagales</taxon>
        <taxon>Fagaceae</taxon>
        <taxon>Lithocarpus</taxon>
    </lineage>
</organism>
<dbReference type="InterPro" id="IPR000477">
    <property type="entry name" value="RT_dom"/>
</dbReference>
<dbReference type="SUPFAM" id="SSF53098">
    <property type="entry name" value="Ribonuclease H-like"/>
    <property type="match status" value="1"/>
</dbReference>
<dbReference type="PROSITE" id="PS50878">
    <property type="entry name" value="RT_POL"/>
    <property type="match status" value="1"/>
</dbReference>
<dbReference type="InterPro" id="IPR012337">
    <property type="entry name" value="RNaseH-like_sf"/>
</dbReference>
<dbReference type="CDD" id="cd06222">
    <property type="entry name" value="RNase_H_like"/>
    <property type="match status" value="1"/>
</dbReference>
<dbReference type="Pfam" id="PF13456">
    <property type="entry name" value="RVT_3"/>
    <property type="match status" value="1"/>
</dbReference>
<evidence type="ECO:0000259" key="1">
    <source>
        <dbReference type="PROSITE" id="PS50878"/>
    </source>
</evidence>
<dbReference type="Gene3D" id="3.30.420.10">
    <property type="entry name" value="Ribonuclease H-like superfamily/Ribonuclease H"/>
    <property type="match status" value="1"/>
</dbReference>
<dbReference type="InterPro" id="IPR036397">
    <property type="entry name" value="RNaseH_sf"/>
</dbReference>
<gene>
    <name evidence="2" type="ORF">SO802_014964</name>
</gene>
<dbReference type="PANTHER" id="PTHR33116">
    <property type="entry name" value="REVERSE TRANSCRIPTASE ZINC-BINDING DOMAIN-CONTAINING PROTEIN-RELATED-RELATED"/>
    <property type="match status" value="1"/>
</dbReference>
<dbReference type="EMBL" id="JAZDWU010000005">
    <property type="protein sequence ID" value="KAL0001183.1"/>
    <property type="molecule type" value="Genomic_DNA"/>
</dbReference>
<proteinExistence type="predicted"/>
<dbReference type="InterPro" id="IPR026960">
    <property type="entry name" value="RVT-Znf"/>
</dbReference>
<name>A0AAW2CUI7_9ROSI</name>
<protein>
    <recommendedName>
        <fullName evidence="1">Reverse transcriptase domain-containing protein</fullName>
    </recommendedName>
</protein>
<dbReference type="GO" id="GO:0003676">
    <property type="term" value="F:nucleic acid binding"/>
    <property type="evidence" value="ECO:0007669"/>
    <property type="project" value="InterPro"/>
</dbReference>
<dbReference type="Pfam" id="PF13966">
    <property type="entry name" value="zf-RVT"/>
    <property type="match status" value="1"/>
</dbReference>
<dbReference type="InterPro" id="IPR044730">
    <property type="entry name" value="RNase_H-like_dom_plant"/>
</dbReference>
<dbReference type="AlphaFoldDB" id="A0AAW2CUI7"/>
<dbReference type="InterPro" id="IPR002156">
    <property type="entry name" value="RNaseH_domain"/>
</dbReference>
<evidence type="ECO:0000313" key="2">
    <source>
        <dbReference type="EMBL" id="KAL0001183.1"/>
    </source>
</evidence>
<feature type="domain" description="Reverse transcriptase" evidence="1">
    <location>
        <begin position="1"/>
        <end position="150"/>
    </location>
</feature>
<dbReference type="Proteomes" id="UP001459277">
    <property type="component" value="Unassembled WGS sequence"/>
</dbReference>
<reference evidence="2 3" key="1">
    <citation type="submission" date="2024-01" db="EMBL/GenBank/DDBJ databases">
        <title>A telomere-to-telomere, gap-free genome of sweet tea (Lithocarpus litseifolius).</title>
        <authorList>
            <person name="Zhou J."/>
        </authorList>
    </citation>
    <scope>NUCLEOTIDE SEQUENCE [LARGE SCALE GENOMIC DNA]</scope>
    <source>
        <strain evidence="2">Zhou-2022a</strain>
        <tissue evidence="2">Leaf</tissue>
    </source>
</reference>
<dbReference type="PANTHER" id="PTHR33116:SF86">
    <property type="entry name" value="REVERSE TRANSCRIPTASE DOMAIN-CONTAINING PROTEIN"/>
    <property type="match status" value="1"/>
</dbReference>